<reference evidence="12" key="2">
    <citation type="submission" date="2020-09" db="EMBL/GenBank/DDBJ databases">
        <title>Reference genome assembly for Australian Ascochyta lentis isolate Al4.</title>
        <authorList>
            <person name="Lee R.C."/>
            <person name="Farfan-Caceres L.M."/>
            <person name="Debler J.W."/>
            <person name="Williams A.H."/>
            <person name="Henares B.M."/>
        </authorList>
    </citation>
    <scope>NUCLEOTIDE SEQUENCE</scope>
    <source>
        <strain evidence="12">Al4</strain>
    </source>
</reference>
<dbReference type="InterPro" id="IPR020841">
    <property type="entry name" value="PKS_Beta-ketoAc_synthase_dom"/>
</dbReference>
<keyword evidence="13" id="KW-1185">Reference proteome</keyword>
<dbReference type="InterPro" id="IPR056501">
    <property type="entry name" value="NAD-bd_HRPKS_sdrA"/>
</dbReference>
<dbReference type="SUPFAM" id="SSF47336">
    <property type="entry name" value="ACP-like"/>
    <property type="match status" value="1"/>
</dbReference>
<dbReference type="Pfam" id="PF00698">
    <property type="entry name" value="Acyl_transf_1"/>
    <property type="match status" value="1"/>
</dbReference>
<dbReference type="InterPro" id="IPR050091">
    <property type="entry name" value="PKS_NRPS_Biosynth_Enz"/>
</dbReference>
<dbReference type="Pfam" id="PF21089">
    <property type="entry name" value="PKS_DH_N"/>
    <property type="match status" value="1"/>
</dbReference>
<dbReference type="SMART" id="SM00825">
    <property type="entry name" value="PKS_KS"/>
    <property type="match status" value="1"/>
</dbReference>
<dbReference type="SMART" id="SM00822">
    <property type="entry name" value="PKS_KR"/>
    <property type="match status" value="1"/>
</dbReference>
<dbReference type="Gene3D" id="3.10.129.110">
    <property type="entry name" value="Polyketide synthase dehydratase"/>
    <property type="match status" value="1"/>
</dbReference>
<dbReference type="Pfam" id="PF08240">
    <property type="entry name" value="ADH_N"/>
    <property type="match status" value="1"/>
</dbReference>
<dbReference type="SMART" id="SM00823">
    <property type="entry name" value="PKS_PP"/>
    <property type="match status" value="1"/>
</dbReference>
<dbReference type="GO" id="GO:0030639">
    <property type="term" value="P:polyketide biosynthetic process"/>
    <property type="evidence" value="ECO:0007669"/>
    <property type="project" value="UniProtKB-ARBA"/>
</dbReference>
<evidence type="ECO:0000256" key="6">
    <source>
        <dbReference type="ARBA" id="ARBA00023268"/>
    </source>
</evidence>
<keyword evidence="4" id="KW-0521">NADP</keyword>
<dbReference type="CDD" id="cd00833">
    <property type="entry name" value="PKS"/>
    <property type="match status" value="1"/>
</dbReference>
<dbReference type="PANTHER" id="PTHR43775">
    <property type="entry name" value="FATTY ACID SYNTHASE"/>
    <property type="match status" value="1"/>
</dbReference>
<dbReference type="Pfam" id="PF08242">
    <property type="entry name" value="Methyltransf_12"/>
    <property type="match status" value="1"/>
</dbReference>
<dbReference type="InterPro" id="IPR011032">
    <property type="entry name" value="GroES-like_sf"/>
</dbReference>
<dbReference type="InterPro" id="IPR049551">
    <property type="entry name" value="PKS_DH_C"/>
</dbReference>
<feature type="domain" description="Carrier" evidence="9">
    <location>
        <begin position="2400"/>
        <end position="2477"/>
    </location>
</feature>
<dbReference type="InterPro" id="IPR036291">
    <property type="entry name" value="NAD(P)-bd_dom_sf"/>
</dbReference>
<dbReference type="Gene3D" id="3.90.180.10">
    <property type="entry name" value="Medium-chain alcohol dehydrogenases, catalytic domain"/>
    <property type="match status" value="1"/>
</dbReference>
<dbReference type="GO" id="GO:0031177">
    <property type="term" value="F:phosphopantetheine binding"/>
    <property type="evidence" value="ECO:0007669"/>
    <property type="project" value="InterPro"/>
</dbReference>
<dbReference type="InterPro" id="IPR049552">
    <property type="entry name" value="PKS_DH_N"/>
</dbReference>
<dbReference type="CDD" id="cd02440">
    <property type="entry name" value="AdoMet_MTases"/>
    <property type="match status" value="1"/>
</dbReference>
<dbReference type="EMBL" id="RZGK01000006">
    <property type="protein sequence ID" value="KAF9698301.1"/>
    <property type="molecule type" value="Genomic_DNA"/>
</dbReference>
<dbReference type="SMART" id="SM00826">
    <property type="entry name" value="PKS_DH"/>
    <property type="match status" value="1"/>
</dbReference>
<dbReference type="CDD" id="cd05195">
    <property type="entry name" value="enoyl_red"/>
    <property type="match status" value="1"/>
</dbReference>
<keyword evidence="7" id="KW-0012">Acyltransferase</keyword>
<dbReference type="PROSITE" id="PS52019">
    <property type="entry name" value="PKS_MFAS_DH"/>
    <property type="match status" value="1"/>
</dbReference>
<dbReference type="Pfam" id="PF00109">
    <property type="entry name" value="ketoacyl-synt"/>
    <property type="match status" value="1"/>
</dbReference>
<dbReference type="Gene3D" id="3.40.50.720">
    <property type="entry name" value="NAD(P)-binding Rossmann-like Domain"/>
    <property type="match status" value="1"/>
</dbReference>
<dbReference type="Pfam" id="PF23114">
    <property type="entry name" value="NAD-bd_HRPKS_sdrA"/>
    <property type="match status" value="1"/>
</dbReference>
<dbReference type="SMART" id="SM00829">
    <property type="entry name" value="PKS_ER"/>
    <property type="match status" value="1"/>
</dbReference>
<dbReference type="InterPro" id="IPR014030">
    <property type="entry name" value="Ketoacyl_synth_N"/>
</dbReference>
<dbReference type="Pfam" id="PF00550">
    <property type="entry name" value="PP-binding"/>
    <property type="match status" value="1"/>
</dbReference>
<dbReference type="InterPro" id="IPR016036">
    <property type="entry name" value="Malonyl_transacylase_ACP-bd"/>
</dbReference>
<dbReference type="Pfam" id="PF16197">
    <property type="entry name" value="KAsynt_C_assoc"/>
    <property type="match status" value="1"/>
</dbReference>
<accession>A0A8H7MF35</accession>
<dbReference type="InterPro" id="IPR032821">
    <property type="entry name" value="PKS_assoc"/>
</dbReference>
<proteinExistence type="predicted"/>
<dbReference type="InterPro" id="IPR013154">
    <property type="entry name" value="ADH-like_N"/>
</dbReference>
<feature type="domain" description="Ketosynthase family 3 (KS3)" evidence="10">
    <location>
        <begin position="5"/>
        <end position="429"/>
    </location>
</feature>
<dbReference type="InterPro" id="IPR014043">
    <property type="entry name" value="Acyl_transferase_dom"/>
</dbReference>
<dbReference type="SUPFAM" id="SSF53335">
    <property type="entry name" value="S-adenosyl-L-methionine-dependent methyltransferases"/>
    <property type="match status" value="1"/>
</dbReference>
<evidence type="ECO:0008006" key="14">
    <source>
        <dbReference type="Google" id="ProtNLM"/>
    </source>
</evidence>
<feature type="active site" description="Proton donor; for dehydratase activity" evidence="8">
    <location>
        <position position="1130"/>
    </location>
</feature>
<dbReference type="GO" id="GO:0006633">
    <property type="term" value="P:fatty acid biosynthetic process"/>
    <property type="evidence" value="ECO:0007669"/>
    <property type="project" value="TreeGrafter"/>
</dbReference>
<evidence type="ECO:0000256" key="2">
    <source>
        <dbReference type="ARBA" id="ARBA00022553"/>
    </source>
</evidence>
<dbReference type="PROSITE" id="PS50075">
    <property type="entry name" value="CARRIER"/>
    <property type="match status" value="1"/>
</dbReference>
<keyword evidence="5" id="KW-0560">Oxidoreductase</keyword>
<dbReference type="InterPro" id="IPR016035">
    <property type="entry name" value="Acyl_Trfase/lysoPLipase"/>
</dbReference>
<dbReference type="InterPro" id="IPR020806">
    <property type="entry name" value="PKS_PP-bd"/>
</dbReference>
<feature type="active site" description="Proton acceptor; for dehydratase activity" evidence="8">
    <location>
        <position position="946"/>
    </location>
</feature>
<dbReference type="PROSITE" id="PS52004">
    <property type="entry name" value="KS3_2"/>
    <property type="match status" value="1"/>
</dbReference>
<evidence type="ECO:0000256" key="1">
    <source>
        <dbReference type="ARBA" id="ARBA00022450"/>
    </source>
</evidence>
<dbReference type="InterPro" id="IPR036736">
    <property type="entry name" value="ACP-like_sf"/>
</dbReference>
<dbReference type="PANTHER" id="PTHR43775:SF29">
    <property type="entry name" value="ASPERFURANONE POLYKETIDE SYNTHASE AFOG-RELATED"/>
    <property type="match status" value="1"/>
</dbReference>
<dbReference type="SUPFAM" id="SSF50129">
    <property type="entry name" value="GroES-like"/>
    <property type="match status" value="1"/>
</dbReference>
<dbReference type="InterPro" id="IPR057326">
    <property type="entry name" value="KR_dom"/>
</dbReference>
<protein>
    <recommendedName>
        <fullName evidence="14">Polyketide synthase</fullName>
    </recommendedName>
</protein>
<dbReference type="Pfam" id="PF08659">
    <property type="entry name" value="KR"/>
    <property type="match status" value="1"/>
</dbReference>
<evidence type="ECO:0000259" key="9">
    <source>
        <dbReference type="PROSITE" id="PS50075"/>
    </source>
</evidence>
<evidence type="ECO:0000256" key="4">
    <source>
        <dbReference type="ARBA" id="ARBA00022857"/>
    </source>
</evidence>
<evidence type="ECO:0000313" key="13">
    <source>
        <dbReference type="Proteomes" id="UP000651452"/>
    </source>
</evidence>
<dbReference type="InterPro" id="IPR014031">
    <property type="entry name" value="Ketoacyl_synth_C"/>
</dbReference>
<evidence type="ECO:0000256" key="8">
    <source>
        <dbReference type="PROSITE-ProRule" id="PRU01363"/>
    </source>
</evidence>
<dbReference type="InterPro" id="IPR001227">
    <property type="entry name" value="Ac_transferase_dom_sf"/>
</dbReference>
<name>A0A8H7MF35_9PLEO</name>
<dbReference type="InterPro" id="IPR042104">
    <property type="entry name" value="PKS_dehydratase_sf"/>
</dbReference>
<dbReference type="GO" id="GO:0004312">
    <property type="term" value="F:fatty acid synthase activity"/>
    <property type="evidence" value="ECO:0007669"/>
    <property type="project" value="TreeGrafter"/>
</dbReference>
<dbReference type="Pfam" id="PF14765">
    <property type="entry name" value="PS-DH"/>
    <property type="match status" value="1"/>
</dbReference>
<dbReference type="InterPro" id="IPR029063">
    <property type="entry name" value="SAM-dependent_MTases_sf"/>
</dbReference>
<keyword evidence="2" id="KW-0597">Phosphoprotein</keyword>
<dbReference type="SUPFAM" id="SSF51735">
    <property type="entry name" value="NAD(P)-binding Rossmann-fold domains"/>
    <property type="match status" value="2"/>
</dbReference>
<evidence type="ECO:0000256" key="3">
    <source>
        <dbReference type="ARBA" id="ARBA00022679"/>
    </source>
</evidence>
<dbReference type="InterPro" id="IPR006162">
    <property type="entry name" value="Ppantetheine_attach_site"/>
</dbReference>
<dbReference type="Proteomes" id="UP000651452">
    <property type="component" value="Unassembled WGS sequence"/>
</dbReference>
<feature type="region of interest" description="N-terminal hotdog fold" evidence="8">
    <location>
        <begin position="914"/>
        <end position="1049"/>
    </location>
</feature>
<gene>
    <name evidence="12" type="ORF">EKO04_003886</name>
</gene>
<keyword evidence="1" id="KW-0596">Phosphopantetheine</keyword>
<dbReference type="SUPFAM" id="SSF52151">
    <property type="entry name" value="FabD/lysophospholipase-like"/>
    <property type="match status" value="1"/>
</dbReference>
<dbReference type="Pfam" id="PF13602">
    <property type="entry name" value="ADH_zinc_N_2"/>
    <property type="match status" value="1"/>
</dbReference>
<dbReference type="InterPro" id="IPR009081">
    <property type="entry name" value="PP-bd_ACP"/>
</dbReference>
<comment type="caution">
    <text evidence="12">The sequence shown here is derived from an EMBL/GenBank/DDBJ whole genome shotgun (WGS) entry which is preliminary data.</text>
</comment>
<feature type="region of interest" description="C-terminal hotdog fold" evidence="8">
    <location>
        <begin position="1063"/>
        <end position="1219"/>
    </location>
</feature>
<dbReference type="InterPro" id="IPR020843">
    <property type="entry name" value="ER"/>
</dbReference>
<organism evidence="12 13">
    <name type="scientific">Ascochyta lentis</name>
    <dbReference type="NCBI Taxonomy" id="205686"/>
    <lineage>
        <taxon>Eukaryota</taxon>
        <taxon>Fungi</taxon>
        <taxon>Dikarya</taxon>
        <taxon>Ascomycota</taxon>
        <taxon>Pezizomycotina</taxon>
        <taxon>Dothideomycetes</taxon>
        <taxon>Pleosporomycetidae</taxon>
        <taxon>Pleosporales</taxon>
        <taxon>Pleosporineae</taxon>
        <taxon>Didymellaceae</taxon>
        <taxon>Ascochyta</taxon>
    </lineage>
</organism>
<dbReference type="SUPFAM" id="SSF53901">
    <property type="entry name" value="Thiolase-like"/>
    <property type="match status" value="1"/>
</dbReference>
<dbReference type="GO" id="GO:0016491">
    <property type="term" value="F:oxidoreductase activity"/>
    <property type="evidence" value="ECO:0007669"/>
    <property type="project" value="UniProtKB-KW"/>
</dbReference>
<evidence type="ECO:0000256" key="7">
    <source>
        <dbReference type="ARBA" id="ARBA00023315"/>
    </source>
</evidence>
<evidence type="ECO:0000313" key="12">
    <source>
        <dbReference type="EMBL" id="KAF9698301.1"/>
    </source>
</evidence>
<feature type="domain" description="PKS/mFAS DH" evidence="11">
    <location>
        <begin position="914"/>
        <end position="1219"/>
    </location>
</feature>
<dbReference type="SUPFAM" id="SSF55048">
    <property type="entry name" value="Probable ACP-binding domain of malonyl-CoA ACP transacylase"/>
    <property type="match status" value="1"/>
</dbReference>
<dbReference type="InterPro" id="IPR020807">
    <property type="entry name" value="PKS_DH"/>
</dbReference>
<dbReference type="SMART" id="SM00827">
    <property type="entry name" value="PKS_AT"/>
    <property type="match status" value="1"/>
</dbReference>
<dbReference type="Gene3D" id="3.40.366.10">
    <property type="entry name" value="Malonyl-Coenzyme A Acyl Carrier Protein, domain 2"/>
    <property type="match status" value="1"/>
</dbReference>
<dbReference type="InterPro" id="IPR013968">
    <property type="entry name" value="PKS_KR"/>
</dbReference>
<dbReference type="OrthoDB" id="329835at2759"/>
<reference evidence="12" key="1">
    <citation type="submission" date="2018-12" db="EMBL/GenBank/DDBJ databases">
        <authorList>
            <person name="Syme R.A."/>
            <person name="Farfan-Caceres L."/>
            <person name="Lichtenzveig J."/>
        </authorList>
    </citation>
    <scope>NUCLEOTIDE SEQUENCE</scope>
    <source>
        <strain evidence="12">Al4</strain>
    </source>
</reference>
<evidence type="ECO:0000256" key="5">
    <source>
        <dbReference type="ARBA" id="ARBA00023002"/>
    </source>
</evidence>
<dbReference type="PROSITE" id="PS00012">
    <property type="entry name" value="PHOSPHOPANTETHEINE"/>
    <property type="match status" value="1"/>
</dbReference>
<dbReference type="Gene3D" id="3.40.47.10">
    <property type="match status" value="1"/>
</dbReference>
<dbReference type="Gene3D" id="3.40.50.150">
    <property type="entry name" value="Vaccinia Virus protein VP39"/>
    <property type="match status" value="1"/>
</dbReference>
<keyword evidence="3" id="KW-0808">Transferase</keyword>
<dbReference type="InterPro" id="IPR013217">
    <property type="entry name" value="Methyltransf_12"/>
</dbReference>
<dbReference type="InterPro" id="IPR016039">
    <property type="entry name" value="Thiolase-like"/>
</dbReference>
<dbReference type="InterPro" id="IPR049900">
    <property type="entry name" value="PKS_mFAS_DH"/>
</dbReference>
<evidence type="ECO:0000259" key="10">
    <source>
        <dbReference type="PROSITE" id="PS52004"/>
    </source>
</evidence>
<keyword evidence="6" id="KW-0511">Multifunctional enzyme</keyword>
<dbReference type="Gene3D" id="1.10.1200.10">
    <property type="entry name" value="ACP-like"/>
    <property type="match status" value="1"/>
</dbReference>
<sequence>MSVPSVPIAIIGMSCRFAGGATDPEKLWELCAEGRTGWSEIPDDRFSINGHYHPRPDNLNTTNVKGACFLDEDVGNFDATFFNLPAETAACLDPQFRLMLEGTYEAFENAGLTMNDVVGSNTSVYAGSFFKDYHDAGLRDITTLPRFFLVGFGSAMASNRLSHYFDLRGASMSIDTGCSTTLTALHQACNDLRNHESSMSVVSGANLMLNPDMFITMSSIALISKDGRSFAFDSRANGYGRGEGAATIVLKRLDDAIRDGDPIQSIIRDTGLNQDGKTETITTPSQAAQIALMRRVYKRAGLDPKDTGYFEAHGTGTPTGDPLEVGAIAAVFKDSRPTTTPLPIGSIKPNVGHTECASGLASIVKVVKAIEKGIIPPAANLETINPKLKLGEWNLKIPRTAEAWNSPLRRASVNNFGYGGANSHVILENYTPSVPDSETTTSLPSKIYVLSAKDEYAAKAMVSNLRDHLLDISDSLSFQNNLAFTLGERRSAFPWVAATSASSISDLVRQIDAGNMNPRRKSDPPKLGFVFTGQGAQWWAMGRELISAYPIFRETLCEAEGYLREFGATYSLVEELYQGEKTTRVNEAVLGQPVCVAVQIALVRLLDSWGVKPTVVCSHSSGEIASAYAAGVLSLRSAMGVVHTRGTLAADVAKYSSLGPGGMMAVGLGVDNIQQYVKRVTAGRVVVACQNSPSSVTISGDISGIQELETFLQTDGVFARKLQVPTAYHSHHMEPLAKPYAEWLDANIKAEPHMSNVIYSSPTTGQRMSNVEEIGAADHWVKSLTQPVLFVESFTNMCFSAPGEPSAVDMVIELGPHPALSGPIQDITTLDIFNESTIGYASCLVRKKNAVNTMHQLACELIHRGFPLNMARVNLTVQGRVLTDLPKYAWNHQSRHWYEPRMNRAHRMLSERPHDLLGSLVTGTNRINPSWRHVITPSSMPWIRDHMLQGTTVYPGAGFICMALEGLIQTQQHGDKEISGYRLRHIDMLAALVIPEGENGVEVQLSLKPCSDNAIYAKGWREFQVFSVTHDDKWNEHCRGLICVEHESESAPKLPVTVRETTDYRIRVSPSDVYDSMHRVGIQHGPIFQNLKTVRACPQGSLATIETTDTVSIMPYQFEHPHLIHPTTLDTVFQAVYAALPAAGAELSSAQVPRSIKDLWISRDIKQGFPTTFSAFSKVYDNDKQSFRAAITVVDGNEGGVVITVDDFLFQSIGNAIINREPCENDKFLVPKWVPDLTKMDPAVLRQQMTCKPDLIEVQALQDTKLVCSWFLQDALAAITPAEIDGIQGHLKRYYAWMKAQVFTNQVAPVPEEEKAALFSKVAASSDNGALMCSVGPHLVDIMCGRVSPLELMQDNQLLQRFYAESLKLDRSRNQMAELVRLYALKHPRAKMLEIGAGSGGATDPILNALGVDDPLCASYDYTDIHEGFFDTAEEDLKAWKSLLTFRKLDIEQDPSVQGFEAGTYDLVIASQILHRTRSMDETIANVRKLLKPGGKLIIMETTQDQPDFRMTFGLLPDQWLGEEEYRLLTPSFAVDRWDELLQKNGFSGVDVNVLDCESDDVYSYSVMMSSADTVAPLYHPEVIIAVPTQSPPQKWLDSLTDAVTAVTLSKPTVQPYDNLDCEGKIVIFLPELSDKLLVNPTNAQFDAVRNICTKSKGMLWITLGGAMESTDPFSSLAPGFLRILRLEYVGKLLATLDLDSSADVWSDSMVETISGVYASIFADNAEDRPRDFEFAERNGIVHIMRYFKDHTRNKEWFPDTAEANTTVLQEFTGSSVHLTVENPGHLESLVFVPSPDRSSVDISTDELEICPQAFGITPRDISAATNTLQDSTMGFECAGTVLQVGASASLEGYKIGDRVAVVMNGESGSTIRVPWTSAVHIPSAMGFELASALPVAYVTAWISLMDVARIEKGNTVLIHDAGSAVGQAAISLAKFVGAEIFATVSDAEHSSFLRRVIGVKANHIFSSANSTFAAAILQKTQGRGVDIVLNTLEGPLLHKTLGCVAPLGHFIELGRRDFEQSSRLDMGVFARGITFSAIDIAMLAKHKGSQVHRALTSTLQLIKARKIRGVPISVHDISDVVQAFRNAQSGRSPGTVVLSVKPNSTVPVIAQTPTVKLHSNASYVVVGGFGGIGQSICLWLAEHGARNLIILSRSANAADKAAPLLNDLHNLECRVKAIACDITDENDILRAVEACKDMAPIRGVIQGAMVLRDSILEQMSLTDYMTGLRPKVQGTWNLHTAFGTTPLDFFVILSSIAGIIGIASQCNYGAGGAFQDALAAHRTSRGLPCVSIDIGAVKNVGYVAEHDETHTYLKKQGHMVLSEGDVLKSLACAITSPFATQLVFGINTTPSSALWDEGPASRDLRFWPAKFRSTGNESANTGLADTLAGRISCAKSLEEAAAAVGAEITTKIVDIFMIPEAEVFPNKPMADFGVDSLTAVELRNTLATKAGAEVSIFDIMQSPSLSALALAIAAKSAHLNSALVVTS</sequence>
<evidence type="ECO:0000259" key="11">
    <source>
        <dbReference type="PROSITE" id="PS52019"/>
    </source>
</evidence>
<dbReference type="Pfam" id="PF02801">
    <property type="entry name" value="Ketoacyl-synt_C"/>
    <property type="match status" value="1"/>
</dbReference>